<name>A0A1H3VFU5_BIZPA</name>
<dbReference type="AlphaFoldDB" id="A0A1H3VFU5"/>
<keyword evidence="4" id="KW-1185">Reference proteome</keyword>
<proteinExistence type="predicted"/>
<protein>
    <recommendedName>
        <fullName evidence="5">DUF349 domain-containing protein</fullName>
    </recommendedName>
</protein>
<evidence type="ECO:0000313" key="4">
    <source>
        <dbReference type="Proteomes" id="UP000198846"/>
    </source>
</evidence>
<evidence type="ECO:0008006" key="5">
    <source>
        <dbReference type="Google" id="ProtNLM"/>
    </source>
</evidence>
<dbReference type="Pfam" id="PF03993">
    <property type="entry name" value="DUF349"/>
    <property type="match status" value="5"/>
</dbReference>
<evidence type="ECO:0000256" key="1">
    <source>
        <dbReference type="SAM" id="Coils"/>
    </source>
</evidence>
<gene>
    <name evidence="3" type="ORF">SAMN04487990_101123</name>
</gene>
<dbReference type="Proteomes" id="UP000198846">
    <property type="component" value="Unassembled WGS sequence"/>
</dbReference>
<feature type="region of interest" description="Disordered" evidence="2">
    <location>
        <begin position="28"/>
        <end position="51"/>
    </location>
</feature>
<dbReference type="EMBL" id="FNQK01000001">
    <property type="protein sequence ID" value="SDZ73629.1"/>
    <property type="molecule type" value="Genomic_DNA"/>
</dbReference>
<evidence type="ECO:0000256" key="2">
    <source>
        <dbReference type="SAM" id="MobiDB-lite"/>
    </source>
</evidence>
<keyword evidence="1" id="KW-0175">Coiled coil</keyword>
<dbReference type="InterPro" id="IPR007139">
    <property type="entry name" value="DUF349"/>
</dbReference>
<organism evidence="3 4">
    <name type="scientific">Bizionia paragorgiae</name>
    <dbReference type="NCBI Taxonomy" id="283786"/>
    <lineage>
        <taxon>Bacteria</taxon>
        <taxon>Pseudomonadati</taxon>
        <taxon>Bacteroidota</taxon>
        <taxon>Flavobacteriia</taxon>
        <taxon>Flavobacteriales</taxon>
        <taxon>Flavobacteriaceae</taxon>
        <taxon>Bizionia</taxon>
    </lineage>
</organism>
<feature type="coiled-coil region" evidence="1">
    <location>
        <begin position="587"/>
        <end position="648"/>
    </location>
</feature>
<dbReference type="STRING" id="283786.SAMN04487990_101123"/>
<feature type="compositionally biased region" description="Polar residues" evidence="2">
    <location>
        <begin position="28"/>
        <end position="48"/>
    </location>
</feature>
<accession>A0A1H3VFU5</accession>
<reference evidence="4" key="1">
    <citation type="submission" date="2016-10" db="EMBL/GenBank/DDBJ databases">
        <authorList>
            <person name="Varghese N."/>
            <person name="Submissions S."/>
        </authorList>
    </citation>
    <scope>NUCLEOTIDE SEQUENCE [LARGE SCALE GENOMIC DNA]</scope>
    <source>
        <strain evidence="4">DSM 23842</strain>
    </source>
</reference>
<sequence length="649" mass="76227">MITLNIFKMSEQDNLHNADGKEEITDQLESGTTVESQQENTNQPPTNETDVDAVLNEIDASNAEDAEDEDNSERHSIALKDYQELSLDELVIELENLLKNHKVQAIKTHVEGIKNEFNDQFNTLLEEKKEEFISQGGNEIDFKYSTPIKRAFNDAYKEYRSRISAYYNGLEKNLKSNLGTRLEIIEEIKALTDDPETSMNSKYKAFKDLQDRWKNAGPIPRDKYNNAWNSYHFNVERFYELLHLDRDLRDKDYEHNLIQKIKIIDRAEELAKDDNTNRSFRELQVLHKLWKEDLGPVAKEHRDLIWDRFKQATKVINDKRQAFYDKQDEIYEKNLVVKQEIISKIEALATQEVKSHSEWQNKIKDVESLRNDFFKAGKVPIKVNEATWTKFKEAVRAFNRQKNAFYKNLKKDQFDNLSKKQALIEIAEEHKDSEDFDTVTPLMKKIQGDWKRIGHVPRKDSDKIWKQFKAACNHYFDRVHQLRNAASAEEEQALLEKQALLNEVKAVELIGEQKEDLATITGYISKWKTIGRVPGKKRKIENEFNAVLDGLFNHLDMNKKDVEMIKFENKLQDLSSAEDSRVLDNERTFIRKKVDEIKAEIIQLENNLQFFNNPDKSNPLVKSVYDNIKKQKDALEIWKSKLRKIKDLY</sequence>
<evidence type="ECO:0000313" key="3">
    <source>
        <dbReference type="EMBL" id="SDZ73629.1"/>
    </source>
</evidence>